<evidence type="ECO:0000313" key="1">
    <source>
        <dbReference type="EMBL" id="AFU58686.1"/>
    </source>
</evidence>
<dbReference type="KEGG" id="nga:Ngar_c17530"/>
<dbReference type="STRING" id="1237085.Ngar_c17530"/>
<keyword evidence="2" id="KW-1185">Reference proteome</keyword>
<reference evidence="1 2" key="1">
    <citation type="journal article" date="2012" name="Environ. Microbiol.">
        <title>The genome of the ammonia-oxidizing Candidatus Nitrososphaera gargensis: insights into metabolic versatility and environmental adaptations.</title>
        <authorList>
            <person name="Spang A."/>
            <person name="Poehlein A."/>
            <person name="Offre P."/>
            <person name="Zumbragel S."/>
            <person name="Haider S."/>
            <person name="Rychlik N."/>
            <person name="Nowka B."/>
            <person name="Schmeisser C."/>
            <person name="Lebedeva E.V."/>
            <person name="Rattei T."/>
            <person name="Bohm C."/>
            <person name="Schmid M."/>
            <person name="Galushko A."/>
            <person name="Hatzenpichler R."/>
            <person name="Weinmaier T."/>
            <person name="Daniel R."/>
            <person name="Schleper C."/>
            <person name="Spieck E."/>
            <person name="Streit W."/>
            <person name="Wagner M."/>
        </authorList>
    </citation>
    <scope>NUCLEOTIDE SEQUENCE [LARGE SCALE GENOMIC DNA]</scope>
    <source>
        <strain evidence="2">Ga9.2</strain>
    </source>
</reference>
<dbReference type="BioCyc" id="CNIT1237085:G1324-1751-MONOMER"/>
<dbReference type="HOGENOM" id="CLU_127468_0_0_2"/>
<name>K0IBQ8_NITGG</name>
<sequence length="181" mass="20169">MPADVKDLLYSAINEIGKEKIRMDIASNMDVCEKYCVEILGKCQSRLGPETNDETLATLCEALLHFMLTASLLPSERKINVHGVDLDIVIPSTRMLDKSPDKSLVIQVVRGSDPTAKVKQAESVQQRHENIWLISAKQLLHTRYRNYHLGSGGLPYSQIISDISVFLSEKGARGLKLLHGQ</sequence>
<organism evidence="1 2">
    <name type="scientific">Nitrososphaera gargensis (strain Ga9.2)</name>
    <dbReference type="NCBI Taxonomy" id="1237085"/>
    <lineage>
        <taxon>Archaea</taxon>
        <taxon>Nitrososphaerota</taxon>
        <taxon>Nitrososphaeria</taxon>
        <taxon>Nitrososphaerales</taxon>
        <taxon>Nitrososphaeraceae</taxon>
        <taxon>Nitrososphaera</taxon>
    </lineage>
</organism>
<protein>
    <submittedName>
        <fullName evidence="1">Uncharacterized protein</fullName>
    </submittedName>
</protein>
<accession>K0IBQ8</accession>
<dbReference type="InParanoid" id="K0IBQ8"/>
<dbReference type="EMBL" id="CP002408">
    <property type="protein sequence ID" value="AFU58686.1"/>
    <property type="molecule type" value="Genomic_DNA"/>
</dbReference>
<dbReference type="Proteomes" id="UP000008037">
    <property type="component" value="Chromosome"/>
</dbReference>
<dbReference type="AlphaFoldDB" id="K0IBQ8"/>
<evidence type="ECO:0000313" key="2">
    <source>
        <dbReference type="Proteomes" id="UP000008037"/>
    </source>
</evidence>
<proteinExistence type="predicted"/>
<gene>
    <name evidence="1" type="ordered locus">Ngar_c17530</name>
</gene>